<dbReference type="PANTHER" id="PTHR33619">
    <property type="entry name" value="POLYSACCHARIDE EXPORT PROTEIN GFCE-RELATED"/>
    <property type="match status" value="1"/>
</dbReference>
<dbReference type="InterPro" id="IPR049712">
    <property type="entry name" value="Poly_export"/>
</dbReference>
<evidence type="ECO:0000259" key="3">
    <source>
        <dbReference type="Pfam" id="PF02563"/>
    </source>
</evidence>
<reference evidence="4 5" key="1">
    <citation type="submission" date="2013-03" db="EMBL/GenBank/DDBJ databases">
        <authorList>
            <person name="Fiebig A."/>
            <person name="Goeker M."/>
            <person name="Klenk H.-P.P."/>
        </authorList>
    </citation>
    <scope>NUCLEOTIDE SEQUENCE [LARGE SCALE GENOMIC DNA]</scope>
    <source>
        <strain evidence="5">DSM 19469</strain>
    </source>
</reference>
<dbReference type="EMBL" id="CP004372">
    <property type="protein sequence ID" value="AHM03584.1"/>
    <property type="molecule type" value="Genomic_DNA"/>
</dbReference>
<evidence type="ECO:0000313" key="5">
    <source>
        <dbReference type="Proteomes" id="UP000019593"/>
    </source>
</evidence>
<keyword evidence="1 2" id="KW-0732">Signal</keyword>
<dbReference type="InterPro" id="IPR003715">
    <property type="entry name" value="Poly_export_N"/>
</dbReference>
<dbReference type="OrthoDB" id="7198507at2"/>
<sequence length="375" mass="39589">MRAISILKGIAAMAMVASLVACSGLPGGAPVQREIVEASGDEAAADFAVYTVNRAFLPILSDWPDTGERHLGWISTSGGARTQVLAPGDRLRVTVWDSIDDSLITNGEPSAVLESIVVAPDGTIFVPYLGNTRVSGMTLQLAREHLQDEMSLIVPQAQVQLTVESGRGNSIDLVGGVANPGRFPMPDRNYTILNLLADGGGVENGLSNAQVRLMRNGAIYGVSVDRLFAEPGLDTLLHAGDRVIVEEDRRYFLSLGAAGEQSQHTFPRDTVSALDAMSIIGGVQSSRGDPGGILVLREYPASAVRPDAAGPDQQRVVFTLDLTNADGLFSARNFHLNSGDLVLVTESPVTRTQTIFALIGSAFGLVGQGSRLGVN</sequence>
<dbReference type="AlphaFoldDB" id="W8RQY8"/>
<dbReference type="HOGENOM" id="CLU_038343_4_0_5"/>
<name>W8RQY8_9RHOB</name>
<proteinExistence type="predicted"/>
<evidence type="ECO:0000256" key="2">
    <source>
        <dbReference type="SAM" id="SignalP"/>
    </source>
</evidence>
<feature type="domain" description="Polysaccharide export protein N-terminal" evidence="3">
    <location>
        <begin position="83"/>
        <end position="163"/>
    </location>
</feature>
<dbReference type="Pfam" id="PF02563">
    <property type="entry name" value="Poly_export"/>
    <property type="match status" value="1"/>
</dbReference>
<accession>W8RQY8</accession>
<dbReference type="PROSITE" id="PS51257">
    <property type="entry name" value="PROKAR_LIPOPROTEIN"/>
    <property type="match status" value="1"/>
</dbReference>
<feature type="chain" id="PRO_5004915138" evidence="2">
    <location>
        <begin position="24"/>
        <end position="375"/>
    </location>
</feature>
<dbReference type="RefSeq" id="WP_025311444.1">
    <property type="nucleotide sequence ID" value="NZ_CP004372.1"/>
</dbReference>
<dbReference type="eggNOG" id="COG1596">
    <property type="taxonomic scope" value="Bacteria"/>
</dbReference>
<dbReference type="KEGG" id="red:roselon_01193"/>
<gene>
    <name evidence="4" type="ORF">roselon_01193</name>
</gene>
<dbReference type="PANTHER" id="PTHR33619:SF3">
    <property type="entry name" value="POLYSACCHARIDE EXPORT PROTEIN GFCE-RELATED"/>
    <property type="match status" value="1"/>
</dbReference>
<evidence type="ECO:0000256" key="1">
    <source>
        <dbReference type="ARBA" id="ARBA00022729"/>
    </source>
</evidence>
<evidence type="ECO:0000313" key="4">
    <source>
        <dbReference type="EMBL" id="AHM03584.1"/>
    </source>
</evidence>
<dbReference type="Proteomes" id="UP000019593">
    <property type="component" value="Chromosome"/>
</dbReference>
<protein>
    <submittedName>
        <fullName evidence="4">Capsule polysaccharide export protein</fullName>
    </submittedName>
</protein>
<dbReference type="Gene3D" id="3.10.560.10">
    <property type="entry name" value="Outer membrane lipoprotein wza domain like"/>
    <property type="match status" value="2"/>
</dbReference>
<dbReference type="Gene3D" id="3.30.1950.10">
    <property type="entry name" value="wza like domain"/>
    <property type="match status" value="1"/>
</dbReference>
<keyword evidence="5" id="KW-1185">Reference proteome</keyword>
<dbReference type="STRING" id="1294273.roselon_01193"/>
<dbReference type="GO" id="GO:0015159">
    <property type="term" value="F:polysaccharide transmembrane transporter activity"/>
    <property type="evidence" value="ECO:0007669"/>
    <property type="project" value="InterPro"/>
</dbReference>
<organism evidence="4 5">
    <name type="scientific">Roseicyclus elongatus DSM 19469</name>
    <dbReference type="NCBI Taxonomy" id="1294273"/>
    <lineage>
        <taxon>Bacteria</taxon>
        <taxon>Pseudomonadati</taxon>
        <taxon>Pseudomonadota</taxon>
        <taxon>Alphaproteobacteria</taxon>
        <taxon>Rhodobacterales</taxon>
        <taxon>Roseobacteraceae</taxon>
        <taxon>Roseicyclus</taxon>
    </lineage>
</organism>
<feature type="signal peptide" evidence="2">
    <location>
        <begin position="1"/>
        <end position="23"/>
    </location>
</feature>